<reference evidence="2 3" key="1">
    <citation type="journal article" date="2016" name="Mol. Biol. Evol.">
        <title>Comparative Genomics of Early-Diverging Mushroom-Forming Fungi Provides Insights into the Origins of Lignocellulose Decay Capabilities.</title>
        <authorList>
            <person name="Nagy L.G."/>
            <person name="Riley R."/>
            <person name="Tritt A."/>
            <person name="Adam C."/>
            <person name="Daum C."/>
            <person name="Floudas D."/>
            <person name="Sun H."/>
            <person name="Yadav J.S."/>
            <person name="Pangilinan J."/>
            <person name="Larsson K.H."/>
            <person name="Matsuura K."/>
            <person name="Barry K."/>
            <person name="Labutti K."/>
            <person name="Kuo R."/>
            <person name="Ohm R.A."/>
            <person name="Bhattacharya S.S."/>
            <person name="Shirouzu T."/>
            <person name="Yoshinaga Y."/>
            <person name="Martin F.M."/>
            <person name="Grigoriev I.V."/>
            <person name="Hibbett D.S."/>
        </authorList>
    </citation>
    <scope>NUCLEOTIDE SEQUENCE [LARGE SCALE GENOMIC DNA]</scope>
    <source>
        <strain evidence="2 3">93-53</strain>
    </source>
</reference>
<dbReference type="Proteomes" id="UP000076871">
    <property type="component" value="Unassembled WGS sequence"/>
</dbReference>
<protein>
    <submittedName>
        <fullName evidence="2">Uncharacterized protein</fullName>
    </submittedName>
</protein>
<name>A0A165EU22_9APHY</name>
<accession>A0A165EU22</accession>
<evidence type="ECO:0000313" key="3">
    <source>
        <dbReference type="Proteomes" id="UP000076871"/>
    </source>
</evidence>
<dbReference type="RefSeq" id="XP_040765502.1">
    <property type="nucleotide sequence ID" value="XM_040912434.1"/>
</dbReference>
<evidence type="ECO:0000313" key="2">
    <source>
        <dbReference type="EMBL" id="KZT07762.1"/>
    </source>
</evidence>
<feature type="region of interest" description="Disordered" evidence="1">
    <location>
        <begin position="69"/>
        <end position="89"/>
    </location>
</feature>
<proteinExistence type="predicted"/>
<gene>
    <name evidence="2" type="ORF">LAESUDRAFT_758326</name>
</gene>
<sequence>MFTVPKFSNPTLNGDALEITTRAALKDDDVVIRSGETDENRSKLLSELEQLVKRSLGDVYLSMDASMADEEEHLRKKKKRKTKRNDEAGTDLVESMPFRLVSERLPPKPVSLSAQPIPALNVKEPECEDDDVEAERRRSQAQAVAVDFGWIEQEGEKIFHSHPQSDKKILHVQAKLPSPHPQMFLAEIPKDPPEPPKITSLKPGSEVLPSPHNPSYNDISCTVVSVIPTASVYALKDTHQKRRRRKHSRASEPRPPAMFWRPLLEWGAKAAGYAMGYGGSWPVYKDDPLRYQYHRDTMRKGVVAT</sequence>
<dbReference type="GeneID" id="63829462"/>
<evidence type="ECO:0000256" key="1">
    <source>
        <dbReference type="SAM" id="MobiDB-lite"/>
    </source>
</evidence>
<organism evidence="2 3">
    <name type="scientific">Laetiporus sulphureus 93-53</name>
    <dbReference type="NCBI Taxonomy" id="1314785"/>
    <lineage>
        <taxon>Eukaryota</taxon>
        <taxon>Fungi</taxon>
        <taxon>Dikarya</taxon>
        <taxon>Basidiomycota</taxon>
        <taxon>Agaricomycotina</taxon>
        <taxon>Agaricomycetes</taxon>
        <taxon>Polyporales</taxon>
        <taxon>Laetiporus</taxon>
    </lineage>
</organism>
<dbReference type="AlphaFoldDB" id="A0A165EU22"/>
<dbReference type="OrthoDB" id="3063716at2759"/>
<dbReference type="EMBL" id="KV427618">
    <property type="protein sequence ID" value="KZT07762.1"/>
    <property type="molecule type" value="Genomic_DNA"/>
</dbReference>
<keyword evidence="3" id="KW-1185">Reference proteome</keyword>
<dbReference type="InParanoid" id="A0A165EU22"/>